<evidence type="ECO:0000256" key="6">
    <source>
        <dbReference type="RuleBase" id="RU363132"/>
    </source>
</evidence>
<evidence type="ECO:0000256" key="3">
    <source>
        <dbReference type="ARBA" id="ARBA00022824"/>
    </source>
</evidence>
<reference evidence="8 9" key="1">
    <citation type="submission" date="2020-12" db="EMBL/GenBank/DDBJ databases">
        <title>Concerted genomic and epigenomic changes stabilize Arabidopsis allopolyploids.</title>
        <authorList>
            <person name="Chen Z."/>
        </authorList>
    </citation>
    <scope>NUCLEOTIDE SEQUENCE [LARGE SCALE GENOMIC DNA]</scope>
    <source>
        <strain evidence="8">As9502</strain>
        <tissue evidence="8">Leaf</tissue>
    </source>
</reference>
<keyword evidence="4 6" id="KW-1133">Transmembrane helix</keyword>
<keyword evidence="5 6" id="KW-0472">Membrane</keyword>
<keyword evidence="2 6" id="KW-0812">Transmembrane</keyword>
<dbReference type="OrthoDB" id="567788at2759"/>
<feature type="transmembrane region" description="Helical" evidence="6">
    <location>
        <begin position="176"/>
        <end position="209"/>
    </location>
</feature>
<dbReference type="GO" id="GO:0005789">
    <property type="term" value="C:endoplasmic reticulum membrane"/>
    <property type="evidence" value="ECO:0007669"/>
    <property type="project" value="UniProtKB-SubCell"/>
</dbReference>
<dbReference type="PANTHER" id="PTHR10994">
    <property type="entry name" value="RETICULON"/>
    <property type="match status" value="1"/>
</dbReference>
<dbReference type="Proteomes" id="UP000694251">
    <property type="component" value="Chromosome 8"/>
</dbReference>
<evidence type="ECO:0000256" key="5">
    <source>
        <dbReference type="ARBA" id="ARBA00023136"/>
    </source>
</evidence>
<evidence type="ECO:0000256" key="2">
    <source>
        <dbReference type="ARBA" id="ARBA00022692"/>
    </source>
</evidence>
<feature type="domain" description="Reticulon" evidence="7">
    <location>
        <begin position="41"/>
        <end position="256"/>
    </location>
</feature>
<keyword evidence="9" id="KW-1185">Reference proteome</keyword>
<feature type="transmembrane region" description="Helical" evidence="6">
    <location>
        <begin position="51"/>
        <end position="67"/>
    </location>
</feature>
<proteinExistence type="predicted"/>
<sequence>MDSLSDIDGDCDGRNEGGSSSDYRLLGRQVTVHQFMGGGKAADLLLWRRRHLSLGVIIISTVAWLIFEFSGLPFLSVSSDVLLIGIIISFIHARVSAFRKRCALLFTSLFHISLLFFLLLISTTCYLVISRQSHSLPELVLSEEMVNSAAASFRIKLNHLLVMAHDVTVGNDFRLFFKVVICLWLLSAIGSYISLCTLVYIGTILSVTIPALYSKYQSKVDKCCGTIHRRLSHHYKIVDENVISRLSWSLTNDKDS</sequence>
<accession>A0A8T2B2J7</accession>
<organism evidence="8 9">
    <name type="scientific">Arabidopsis suecica</name>
    <name type="common">Swedish thale-cress</name>
    <name type="synonym">Cardaminopsis suecica</name>
    <dbReference type="NCBI Taxonomy" id="45249"/>
    <lineage>
        <taxon>Eukaryota</taxon>
        <taxon>Viridiplantae</taxon>
        <taxon>Streptophyta</taxon>
        <taxon>Embryophyta</taxon>
        <taxon>Tracheophyta</taxon>
        <taxon>Spermatophyta</taxon>
        <taxon>Magnoliopsida</taxon>
        <taxon>eudicotyledons</taxon>
        <taxon>Gunneridae</taxon>
        <taxon>Pentapetalae</taxon>
        <taxon>rosids</taxon>
        <taxon>malvids</taxon>
        <taxon>Brassicales</taxon>
        <taxon>Brassicaceae</taxon>
        <taxon>Camelineae</taxon>
        <taxon>Arabidopsis</taxon>
    </lineage>
</organism>
<evidence type="ECO:0000259" key="7">
    <source>
        <dbReference type="PROSITE" id="PS50845"/>
    </source>
</evidence>
<name>A0A8T2B2J7_ARASU</name>
<evidence type="ECO:0000313" key="8">
    <source>
        <dbReference type="EMBL" id="KAG7580995.1"/>
    </source>
</evidence>
<dbReference type="GO" id="GO:0009617">
    <property type="term" value="P:response to bacterium"/>
    <property type="evidence" value="ECO:0007669"/>
    <property type="project" value="InterPro"/>
</dbReference>
<feature type="transmembrane region" description="Helical" evidence="6">
    <location>
        <begin position="103"/>
        <end position="129"/>
    </location>
</feature>
<evidence type="ECO:0000256" key="4">
    <source>
        <dbReference type="ARBA" id="ARBA00022989"/>
    </source>
</evidence>
<dbReference type="AlphaFoldDB" id="A0A8T2B2J7"/>
<dbReference type="EMBL" id="JAEFBJ010000008">
    <property type="protein sequence ID" value="KAG7580995.1"/>
    <property type="molecule type" value="Genomic_DNA"/>
</dbReference>
<dbReference type="PANTHER" id="PTHR10994:SF67">
    <property type="entry name" value="RETICULON-LIKE PROTEIN B16"/>
    <property type="match status" value="1"/>
</dbReference>
<keyword evidence="3 6" id="KW-0256">Endoplasmic reticulum</keyword>
<dbReference type="PROSITE" id="PS50845">
    <property type="entry name" value="RETICULON"/>
    <property type="match status" value="1"/>
</dbReference>
<evidence type="ECO:0000313" key="9">
    <source>
        <dbReference type="Proteomes" id="UP000694251"/>
    </source>
</evidence>
<evidence type="ECO:0000256" key="1">
    <source>
        <dbReference type="ARBA" id="ARBA00004477"/>
    </source>
</evidence>
<dbReference type="Pfam" id="PF02453">
    <property type="entry name" value="Reticulon"/>
    <property type="match status" value="1"/>
</dbReference>
<protein>
    <recommendedName>
        <fullName evidence="6">Reticulon-like protein</fullName>
    </recommendedName>
</protein>
<gene>
    <name evidence="8" type="ORF">ISN44_As08g007390</name>
</gene>
<comment type="subcellular location">
    <subcellularLocation>
        <location evidence="1 6">Endoplasmic reticulum membrane</location>
        <topology evidence="1 6">Multi-pass membrane protein</topology>
    </subcellularLocation>
</comment>
<dbReference type="InterPro" id="IPR045064">
    <property type="entry name" value="Reticulon-like"/>
</dbReference>
<comment type="caution">
    <text evidence="8">The sequence shown here is derived from an EMBL/GenBank/DDBJ whole genome shotgun (WGS) entry which is preliminary data.</text>
</comment>
<dbReference type="InterPro" id="IPR003388">
    <property type="entry name" value="Reticulon"/>
</dbReference>